<proteinExistence type="predicted"/>
<evidence type="ECO:0000313" key="1">
    <source>
        <dbReference type="Proteomes" id="UP000095286"/>
    </source>
</evidence>
<protein>
    <submittedName>
        <fullName evidence="2">FTH domain-containing protein</fullName>
    </submittedName>
</protein>
<dbReference type="WBParaSite" id="RSKR_0000532900.1">
    <property type="protein sequence ID" value="RSKR_0000532900.1"/>
    <property type="gene ID" value="RSKR_0000532900"/>
</dbReference>
<reference evidence="2" key="1">
    <citation type="submission" date="2016-11" db="UniProtKB">
        <authorList>
            <consortium name="WormBaseParasite"/>
        </authorList>
    </citation>
    <scope>IDENTIFICATION</scope>
    <source>
        <strain evidence="2">KR3021</strain>
    </source>
</reference>
<sequence>MRRRKPQPTNTIPDFWYHKHIIAEKFSLEDLRGFLREIGSDEIGQCRNDLIPIVTNYLNQNSTFVLAADLIERRAREKGISCLFEPLFPSEMNQLSGRKRKRRNLENDDDPMDFDEEVGELPEPTSLQLLLANPKLARKLKLDDLPVKTLLDLGSRNVHMREYLKTLPLLKYVQWNSKLAHSNKSNYVMSDNNKYFGKLINTNFMSLPELLENIDTVNAERFNTIGNFRFNAILNHVNVENPTAEYEKWEKSFSYFFKQTPNLYRIRISTIKNPDNRKELGFAMLKVFEQFITQRRNPGDTYELSTSIIQLVVHIIRDAEKYEAVMKEHLPHIKKFKLKFDAYDQLEVPPQNPQWLVDAIEGSNMNLIQIEFDIVNPRWYPAMIKCLDHLEKKGKRANVLIDMLDEKNTTLLEKFPNYSYVTVKANSQMGFFGKVIFEDRLPNVIPYLTHLTVFVDEPDPGFLIGTIVHMEYLCYLKTCVIKFGKNLSLVDDQIDLCKRFIYKLPRVLRILRLINITFPMDECSLKIAASFPYLKEFQLYFYFPELYLSLKSDYFVPFNNLEILAVRCLGNRVFIFPSNLRLLSISCSNVIVNKEAPRLKVHARNNGPCKCDTPKPGLKTCINEFTHRQIDRIHHMNNIFDWNLHILRIRK</sequence>
<name>A0AC35TYV8_9BILA</name>
<accession>A0AC35TYV8</accession>
<organism evidence="1 2">
    <name type="scientific">Rhabditophanes sp. KR3021</name>
    <dbReference type="NCBI Taxonomy" id="114890"/>
    <lineage>
        <taxon>Eukaryota</taxon>
        <taxon>Metazoa</taxon>
        <taxon>Ecdysozoa</taxon>
        <taxon>Nematoda</taxon>
        <taxon>Chromadorea</taxon>
        <taxon>Rhabditida</taxon>
        <taxon>Tylenchina</taxon>
        <taxon>Panagrolaimomorpha</taxon>
        <taxon>Strongyloidoidea</taxon>
        <taxon>Alloionematidae</taxon>
        <taxon>Rhabditophanes</taxon>
    </lineage>
</organism>
<evidence type="ECO:0000313" key="2">
    <source>
        <dbReference type="WBParaSite" id="RSKR_0000532900.1"/>
    </source>
</evidence>
<dbReference type="Proteomes" id="UP000095286">
    <property type="component" value="Unplaced"/>
</dbReference>